<accession>A0A096AIY2</accession>
<gene>
    <name evidence="6" type="ORF">HMPREF0872_06185</name>
</gene>
<evidence type="ECO:0000313" key="6">
    <source>
        <dbReference type="EMBL" id="KGF47078.1"/>
    </source>
</evidence>
<evidence type="ECO:0000259" key="5">
    <source>
        <dbReference type="PROSITE" id="PS50931"/>
    </source>
</evidence>
<dbReference type="EMBL" id="JRNT01000018">
    <property type="protein sequence ID" value="KGF47078.1"/>
    <property type="molecule type" value="Genomic_DNA"/>
</dbReference>
<dbReference type="CDD" id="cd05466">
    <property type="entry name" value="PBP2_LTTR_substrate"/>
    <property type="match status" value="1"/>
</dbReference>
<evidence type="ECO:0000256" key="1">
    <source>
        <dbReference type="ARBA" id="ARBA00009437"/>
    </source>
</evidence>
<dbReference type="InterPro" id="IPR000847">
    <property type="entry name" value="LysR_HTH_N"/>
</dbReference>
<comment type="caution">
    <text evidence="6">The sequence shown here is derived from an EMBL/GenBank/DDBJ whole genome shotgun (WGS) entry which is preliminary data.</text>
</comment>
<dbReference type="SUPFAM" id="SSF46785">
    <property type="entry name" value="Winged helix' DNA-binding domain"/>
    <property type="match status" value="1"/>
</dbReference>
<evidence type="ECO:0000256" key="4">
    <source>
        <dbReference type="ARBA" id="ARBA00023163"/>
    </source>
</evidence>
<keyword evidence="4" id="KW-0804">Transcription</keyword>
<dbReference type="Pfam" id="PF03466">
    <property type="entry name" value="LysR_substrate"/>
    <property type="match status" value="1"/>
</dbReference>
<dbReference type="PANTHER" id="PTHR30126">
    <property type="entry name" value="HTH-TYPE TRANSCRIPTIONAL REGULATOR"/>
    <property type="match status" value="1"/>
</dbReference>
<feature type="domain" description="HTH lysR-type" evidence="5">
    <location>
        <begin position="1"/>
        <end position="58"/>
    </location>
</feature>
<dbReference type="InterPro" id="IPR005119">
    <property type="entry name" value="LysR_subst-bd"/>
</dbReference>
<keyword evidence="2" id="KW-0805">Transcription regulation</keyword>
<dbReference type="AlphaFoldDB" id="A0A096AIY2"/>
<comment type="similarity">
    <text evidence="1">Belongs to the LysR transcriptional regulatory family.</text>
</comment>
<evidence type="ECO:0000256" key="3">
    <source>
        <dbReference type="ARBA" id="ARBA00023125"/>
    </source>
</evidence>
<organism evidence="6 7">
    <name type="scientific">Veillonella montpellierensis DNF00314</name>
    <dbReference type="NCBI Taxonomy" id="1401067"/>
    <lineage>
        <taxon>Bacteria</taxon>
        <taxon>Bacillati</taxon>
        <taxon>Bacillota</taxon>
        <taxon>Negativicutes</taxon>
        <taxon>Veillonellales</taxon>
        <taxon>Veillonellaceae</taxon>
        <taxon>Veillonella</taxon>
    </lineage>
</organism>
<reference evidence="6 7" key="1">
    <citation type="submission" date="2014-07" db="EMBL/GenBank/DDBJ databases">
        <authorList>
            <person name="McCorrison J."/>
            <person name="Sanka R."/>
            <person name="Torralba M."/>
            <person name="Gillis M."/>
            <person name="Haft D.H."/>
            <person name="Methe B."/>
            <person name="Sutton G."/>
            <person name="Nelson K.E."/>
        </authorList>
    </citation>
    <scope>NUCLEOTIDE SEQUENCE [LARGE SCALE GENOMIC DNA]</scope>
    <source>
        <strain evidence="6 7">DNF00314</strain>
    </source>
</reference>
<dbReference type="InterPro" id="IPR036388">
    <property type="entry name" value="WH-like_DNA-bd_sf"/>
</dbReference>
<dbReference type="PROSITE" id="PS50931">
    <property type="entry name" value="HTH_LYSR"/>
    <property type="match status" value="1"/>
</dbReference>
<dbReference type="Pfam" id="PF00126">
    <property type="entry name" value="HTH_1"/>
    <property type="match status" value="1"/>
</dbReference>
<keyword evidence="7" id="KW-1185">Reference proteome</keyword>
<dbReference type="Gene3D" id="3.40.190.290">
    <property type="match status" value="1"/>
</dbReference>
<keyword evidence="3" id="KW-0238">DNA-binding</keyword>
<evidence type="ECO:0000313" key="7">
    <source>
        <dbReference type="Proteomes" id="UP000029628"/>
    </source>
</evidence>
<dbReference type="GO" id="GO:0003700">
    <property type="term" value="F:DNA-binding transcription factor activity"/>
    <property type="evidence" value="ECO:0007669"/>
    <property type="project" value="InterPro"/>
</dbReference>
<dbReference type="eggNOG" id="COG0583">
    <property type="taxonomic scope" value="Bacteria"/>
</dbReference>
<dbReference type="Gene3D" id="1.10.10.10">
    <property type="entry name" value="Winged helix-like DNA-binding domain superfamily/Winged helix DNA-binding domain"/>
    <property type="match status" value="1"/>
</dbReference>
<proteinExistence type="inferred from homology"/>
<name>A0A096AIY2_9FIRM</name>
<protein>
    <recommendedName>
        <fullName evidence="5">HTH lysR-type domain-containing protein</fullName>
    </recommendedName>
</protein>
<dbReference type="PANTHER" id="PTHR30126:SF78">
    <property type="entry name" value="HTH LYSR-TYPE DOMAIN-CONTAINING PROTEIN"/>
    <property type="match status" value="1"/>
</dbReference>
<dbReference type="PRINTS" id="PR00039">
    <property type="entry name" value="HTHLYSR"/>
</dbReference>
<sequence>MDFKDLTIIKEIYETKNITKAANNLFISQPTLTYHLQKLEKDLGISIMTRQPKGVVFSENGLLLAHFAQKTLQDWMHLKEEFVLTSTSSSTPLKIGLSTVISKLKFPRLFQQYTHMHKEFKPLLYTGSSTLELPKLLYTKEIDIAIVRGNLTWEGPQILLKEEPYYLISNSPIQLENLLKSTWICYQSSYITKTDLQLRQWGNSYFTHHTPKTMLLNSIEAAIEMVKHNLGWTIIPEIYLTHCSTLHATPIAIRNEQPITRKTILAYQPYIETHKEAQMFIHYIKKYYK</sequence>
<dbReference type="Proteomes" id="UP000029628">
    <property type="component" value="Unassembled WGS sequence"/>
</dbReference>
<dbReference type="SUPFAM" id="SSF53850">
    <property type="entry name" value="Periplasmic binding protein-like II"/>
    <property type="match status" value="1"/>
</dbReference>
<dbReference type="RefSeq" id="WP_038152774.1">
    <property type="nucleotide sequence ID" value="NZ_JRNT01000018.1"/>
</dbReference>
<dbReference type="InterPro" id="IPR036390">
    <property type="entry name" value="WH_DNA-bd_sf"/>
</dbReference>
<dbReference type="GO" id="GO:0000976">
    <property type="term" value="F:transcription cis-regulatory region binding"/>
    <property type="evidence" value="ECO:0007669"/>
    <property type="project" value="TreeGrafter"/>
</dbReference>
<evidence type="ECO:0000256" key="2">
    <source>
        <dbReference type="ARBA" id="ARBA00023015"/>
    </source>
</evidence>